<protein>
    <recommendedName>
        <fullName evidence="1">Glucose-6-phosphate dehydrogenase assembly protein OpcA C-terminal domain-containing protein</fullName>
    </recommendedName>
</protein>
<feature type="non-terminal residue" evidence="2">
    <location>
        <position position="1"/>
    </location>
</feature>
<evidence type="ECO:0000259" key="1">
    <source>
        <dbReference type="Pfam" id="PF20171"/>
    </source>
</evidence>
<proteinExistence type="predicted"/>
<accession>X0VES3</accession>
<dbReference type="PANTHER" id="PTHR38658:SF1">
    <property type="entry name" value="OXPP CYCLE PROTEIN OPCA-RELATED"/>
    <property type="match status" value="1"/>
</dbReference>
<dbReference type="EMBL" id="BARS01021973">
    <property type="protein sequence ID" value="GAG09752.1"/>
    <property type="molecule type" value="Genomic_DNA"/>
</dbReference>
<comment type="caution">
    <text evidence="2">The sequence shown here is derived from an EMBL/GenBank/DDBJ whole genome shotgun (WGS) entry which is preliminary data.</text>
</comment>
<name>X0VES3_9ZZZZ</name>
<dbReference type="PANTHER" id="PTHR38658">
    <property type="entry name" value="OXPP CYCLE PROTEIN OPCA-RELATED"/>
    <property type="match status" value="1"/>
</dbReference>
<organism evidence="2">
    <name type="scientific">marine sediment metagenome</name>
    <dbReference type="NCBI Taxonomy" id="412755"/>
    <lineage>
        <taxon>unclassified sequences</taxon>
        <taxon>metagenomes</taxon>
        <taxon>ecological metagenomes</taxon>
    </lineage>
</organism>
<dbReference type="InterPro" id="IPR046802">
    <property type="entry name" value="OpcA_G6PD_C"/>
</dbReference>
<reference evidence="2" key="1">
    <citation type="journal article" date="2014" name="Front. Microbiol.">
        <title>High frequency of phylogenetically diverse reductive dehalogenase-homologous genes in deep subseafloor sedimentary metagenomes.</title>
        <authorList>
            <person name="Kawai M."/>
            <person name="Futagami T."/>
            <person name="Toyoda A."/>
            <person name="Takaki Y."/>
            <person name="Nishi S."/>
            <person name="Hori S."/>
            <person name="Arai W."/>
            <person name="Tsubouchi T."/>
            <person name="Morono Y."/>
            <person name="Uchiyama I."/>
            <person name="Ito T."/>
            <person name="Fujiyama A."/>
            <person name="Inagaki F."/>
            <person name="Takami H."/>
        </authorList>
    </citation>
    <scope>NUCLEOTIDE SEQUENCE</scope>
    <source>
        <strain evidence="2">Expedition CK06-06</strain>
    </source>
</reference>
<gene>
    <name evidence="2" type="ORF">S01H1_35190</name>
</gene>
<dbReference type="InterPro" id="IPR004555">
    <property type="entry name" value="G6PDH_assembly_OpcA"/>
</dbReference>
<sequence length="201" mass="21977">LVGLQRLVEDGVAVSDLNWSRLTHWRELVAQFFDAPPGRHYLDKLDRVEVEIASRQGREPDITEGLLLVGWLASRLGWALENGRRLPGQGSREGAMAFGFRSAAGAVAVELRPEPAQPGEGLHSIRVGAPGSATFSLSRMPDDERCVAVTAEMPEGGHSRVVCMDRPSEAALLCEELEMQGRDTVFEEALAQAVRFMDVGR</sequence>
<feature type="domain" description="Glucose-6-phosphate dehydrogenase assembly protein OpcA C-terminal" evidence="1">
    <location>
        <begin position="13"/>
        <end position="190"/>
    </location>
</feature>
<dbReference type="AlphaFoldDB" id="X0VES3"/>
<evidence type="ECO:0000313" key="2">
    <source>
        <dbReference type="EMBL" id="GAG09752.1"/>
    </source>
</evidence>
<dbReference type="Pfam" id="PF20171">
    <property type="entry name" value="OpcA_G6PD_C"/>
    <property type="match status" value="1"/>
</dbReference>